<reference evidence="2 3" key="1">
    <citation type="submission" date="2015-10" db="EMBL/GenBank/DDBJ databases">
        <title>Metagenome-Assembled Genomes uncover a global brackish microbiome.</title>
        <authorList>
            <person name="Hugerth L.W."/>
            <person name="Larsson J."/>
            <person name="Alneberg J."/>
            <person name="Lindh M.V."/>
            <person name="Legrand C."/>
            <person name="Pinhassi J."/>
            <person name="Andersson A.F."/>
        </authorList>
    </citation>
    <scope>NUCLEOTIDE SEQUENCE [LARGE SCALE GENOMIC DNA]</scope>
    <source>
        <strain evidence="2">BACL9 MAG-120924-bin69</strain>
    </source>
</reference>
<organism evidence="2 3">
    <name type="scientific">Verrucomicrobia subdivision 6 bacterium BACL9 MAG-120924-bin69</name>
    <dbReference type="NCBI Taxonomy" id="1655635"/>
    <lineage>
        <taxon>Bacteria</taxon>
        <taxon>Pseudomonadati</taxon>
        <taxon>Verrucomicrobiota</taxon>
        <taxon>Verrucomicrobiia</taxon>
        <taxon>Verrucomicrobiales</taxon>
        <taxon>Verrucomicrobia subdivision 6</taxon>
    </lineage>
</organism>
<evidence type="ECO:0000313" key="2">
    <source>
        <dbReference type="EMBL" id="KRP32676.1"/>
    </source>
</evidence>
<dbReference type="AlphaFoldDB" id="A0A0R2XF46"/>
<evidence type="ECO:0000256" key="1">
    <source>
        <dbReference type="SAM" id="MobiDB-lite"/>
    </source>
</evidence>
<sequence length="73" mass="7941">MAPFLRKGSDEPWRADVRTPGCDPPPRLHPSILPKQNVQIGVLSHGDLSPDTAAQLWPVHTAFPDSTKGKNCS</sequence>
<dbReference type="Proteomes" id="UP000051220">
    <property type="component" value="Unassembled WGS sequence"/>
</dbReference>
<feature type="compositionally biased region" description="Basic and acidic residues" evidence="1">
    <location>
        <begin position="7"/>
        <end position="17"/>
    </location>
</feature>
<dbReference type="EMBL" id="LIDN01000218">
    <property type="protein sequence ID" value="KRP32676.1"/>
    <property type="molecule type" value="Genomic_DNA"/>
</dbReference>
<comment type="caution">
    <text evidence="2">The sequence shown here is derived from an EMBL/GenBank/DDBJ whole genome shotgun (WGS) entry which is preliminary data.</text>
</comment>
<gene>
    <name evidence="2" type="ORF">ABS33_06025</name>
</gene>
<proteinExistence type="predicted"/>
<name>A0A0R2XF46_9BACT</name>
<feature type="region of interest" description="Disordered" evidence="1">
    <location>
        <begin position="1"/>
        <end position="29"/>
    </location>
</feature>
<accession>A0A0R2XF46</accession>
<protein>
    <submittedName>
        <fullName evidence="2">Uncharacterized protein</fullName>
    </submittedName>
</protein>
<evidence type="ECO:0000313" key="3">
    <source>
        <dbReference type="Proteomes" id="UP000051220"/>
    </source>
</evidence>